<reference evidence="2" key="1">
    <citation type="journal article" date="2022" name="bioRxiv">
        <title>Sequencing and chromosome-scale assembly of the giantPleurodeles waltlgenome.</title>
        <authorList>
            <person name="Brown T."/>
            <person name="Elewa A."/>
            <person name="Iarovenko S."/>
            <person name="Subramanian E."/>
            <person name="Araus A.J."/>
            <person name="Petzold A."/>
            <person name="Susuki M."/>
            <person name="Suzuki K.-i.T."/>
            <person name="Hayashi T."/>
            <person name="Toyoda A."/>
            <person name="Oliveira C."/>
            <person name="Osipova E."/>
            <person name="Leigh N.D."/>
            <person name="Simon A."/>
            <person name="Yun M.H."/>
        </authorList>
    </citation>
    <scope>NUCLEOTIDE SEQUENCE</scope>
    <source>
        <strain evidence="2">20211129_DDA</strain>
        <tissue evidence="2">Liver</tissue>
    </source>
</reference>
<comment type="caution">
    <text evidence="2">The sequence shown here is derived from an EMBL/GenBank/DDBJ whole genome shotgun (WGS) entry which is preliminary data.</text>
</comment>
<feature type="region of interest" description="Disordered" evidence="1">
    <location>
        <begin position="1"/>
        <end position="45"/>
    </location>
</feature>
<proteinExistence type="predicted"/>
<organism evidence="2 3">
    <name type="scientific">Pleurodeles waltl</name>
    <name type="common">Iberian ribbed newt</name>
    <dbReference type="NCBI Taxonomy" id="8319"/>
    <lineage>
        <taxon>Eukaryota</taxon>
        <taxon>Metazoa</taxon>
        <taxon>Chordata</taxon>
        <taxon>Craniata</taxon>
        <taxon>Vertebrata</taxon>
        <taxon>Euteleostomi</taxon>
        <taxon>Amphibia</taxon>
        <taxon>Batrachia</taxon>
        <taxon>Caudata</taxon>
        <taxon>Salamandroidea</taxon>
        <taxon>Salamandridae</taxon>
        <taxon>Pleurodelinae</taxon>
        <taxon>Pleurodeles</taxon>
    </lineage>
</organism>
<feature type="compositionally biased region" description="Polar residues" evidence="1">
    <location>
        <begin position="9"/>
        <end position="19"/>
    </location>
</feature>
<dbReference type="AlphaFoldDB" id="A0AAV7U6A5"/>
<name>A0AAV7U6A5_PLEWA</name>
<evidence type="ECO:0000256" key="1">
    <source>
        <dbReference type="SAM" id="MobiDB-lite"/>
    </source>
</evidence>
<keyword evidence="3" id="KW-1185">Reference proteome</keyword>
<accession>A0AAV7U6A5</accession>
<gene>
    <name evidence="2" type="ORF">NDU88_000736</name>
</gene>
<evidence type="ECO:0000313" key="2">
    <source>
        <dbReference type="EMBL" id="KAJ1183926.1"/>
    </source>
</evidence>
<dbReference type="Proteomes" id="UP001066276">
    <property type="component" value="Chromosome 3_1"/>
</dbReference>
<evidence type="ECO:0000313" key="3">
    <source>
        <dbReference type="Proteomes" id="UP001066276"/>
    </source>
</evidence>
<dbReference type="EMBL" id="JANPWB010000005">
    <property type="protein sequence ID" value="KAJ1183926.1"/>
    <property type="molecule type" value="Genomic_DNA"/>
</dbReference>
<sequence length="165" mass="18640">MRHPREIHSPTTGPWTSPSGKRRDAAGRYVACGRPDGPRNGPQALPQVENVMPLVENLPTVWKRVTASYPEPSDLVVGKRRDAVGRHVSHGRPDGPRNGQWVPLQVEDVTPVPDLHKWRAMTLRWAQMELRVLRALRDKGQVRTGYGTWEALVSQLEIKNDERPP</sequence>
<protein>
    <submittedName>
        <fullName evidence="2">Uncharacterized protein</fullName>
    </submittedName>
</protein>